<gene>
    <name evidence="7" type="ORF">CIK66_16215</name>
</gene>
<keyword evidence="3" id="KW-0479">Metal-binding</keyword>
<dbReference type="PANTHER" id="PTHR42953:SF1">
    <property type="entry name" value="METAL-BINDING PROTEIN HI_0362-RELATED"/>
    <property type="match status" value="1"/>
</dbReference>
<accession>A0A2A3YFG7</accession>
<evidence type="ECO:0000313" key="8">
    <source>
        <dbReference type="Proteomes" id="UP000218598"/>
    </source>
</evidence>
<name>A0A2A3YFG7_9MICO</name>
<keyword evidence="6" id="KW-1133">Transmembrane helix</keyword>
<evidence type="ECO:0000256" key="1">
    <source>
        <dbReference type="ARBA" id="ARBA00004196"/>
    </source>
</evidence>
<evidence type="ECO:0000256" key="6">
    <source>
        <dbReference type="SAM" id="Phobius"/>
    </source>
</evidence>
<dbReference type="PANTHER" id="PTHR42953">
    <property type="entry name" value="HIGH-AFFINITY ZINC UPTAKE SYSTEM PROTEIN ZNUA-RELATED"/>
    <property type="match status" value="1"/>
</dbReference>
<dbReference type="InterPro" id="IPR006128">
    <property type="entry name" value="Lipoprotein_PsaA-like"/>
</dbReference>
<dbReference type="GO" id="GO:0046872">
    <property type="term" value="F:metal ion binding"/>
    <property type="evidence" value="ECO:0007669"/>
    <property type="project" value="UniProtKB-KW"/>
</dbReference>
<sequence length="172" mass="18297">MWRYQVRRPSSVRHVEVVDAQYRTIKFVAPNVVTHVVVRGGRSPRRVRGRWSAALGVAAVGAALLLTGCSGGSGASSTNGEKPVVLTTFTVLEDIAENVAGDHPVVESMTEPGAEVHGHEPTPGGIRKASEAGPILDYGLNLEAWFGEEIDAPHRGLRGIDAIDITWGPTQA</sequence>
<evidence type="ECO:0000313" key="7">
    <source>
        <dbReference type="EMBL" id="PCC38034.1"/>
    </source>
</evidence>
<dbReference type="AlphaFoldDB" id="A0A2A3YFG7"/>
<proteinExistence type="inferred from homology"/>
<keyword evidence="6" id="KW-0472">Membrane</keyword>
<dbReference type="InterPro" id="IPR006129">
    <property type="entry name" value="AdhesinB"/>
</dbReference>
<keyword evidence="2 5" id="KW-0813">Transport</keyword>
<comment type="similarity">
    <text evidence="5">Belongs to the bacterial solute-binding protein 9 family.</text>
</comment>
<evidence type="ECO:0000256" key="3">
    <source>
        <dbReference type="ARBA" id="ARBA00022723"/>
    </source>
</evidence>
<dbReference type="Pfam" id="PF01297">
    <property type="entry name" value="ZnuA"/>
    <property type="match status" value="1"/>
</dbReference>
<dbReference type="InterPro" id="IPR006127">
    <property type="entry name" value="ZnuA-like"/>
</dbReference>
<dbReference type="PRINTS" id="PR00691">
    <property type="entry name" value="ADHESINB"/>
</dbReference>
<dbReference type="SUPFAM" id="SSF53807">
    <property type="entry name" value="Helical backbone' metal receptor"/>
    <property type="match status" value="1"/>
</dbReference>
<evidence type="ECO:0000256" key="4">
    <source>
        <dbReference type="ARBA" id="ARBA00022729"/>
    </source>
</evidence>
<evidence type="ECO:0000256" key="2">
    <source>
        <dbReference type="ARBA" id="ARBA00022448"/>
    </source>
</evidence>
<keyword evidence="4" id="KW-0732">Signal</keyword>
<dbReference type="InterPro" id="IPR050492">
    <property type="entry name" value="Bact_metal-bind_prot9"/>
</dbReference>
<dbReference type="Gene3D" id="3.40.50.1980">
    <property type="entry name" value="Nitrogenase molybdenum iron protein domain"/>
    <property type="match status" value="1"/>
</dbReference>
<dbReference type="OrthoDB" id="9810636at2"/>
<dbReference type="GO" id="GO:0030313">
    <property type="term" value="C:cell envelope"/>
    <property type="evidence" value="ECO:0007669"/>
    <property type="project" value="UniProtKB-SubCell"/>
</dbReference>
<dbReference type="GO" id="GO:0030001">
    <property type="term" value="P:metal ion transport"/>
    <property type="evidence" value="ECO:0007669"/>
    <property type="project" value="InterPro"/>
</dbReference>
<keyword evidence="6" id="KW-0812">Transmembrane</keyword>
<dbReference type="EMBL" id="NRGR01000028">
    <property type="protein sequence ID" value="PCC38034.1"/>
    <property type="molecule type" value="Genomic_DNA"/>
</dbReference>
<dbReference type="GO" id="GO:0007155">
    <property type="term" value="P:cell adhesion"/>
    <property type="evidence" value="ECO:0007669"/>
    <property type="project" value="InterPro"/>
</dbReference>
<comment type="caution">
    <text evidence="7">The sequence shown here is derived from an EMBL/GenBank/DDBJ whole genome shotgun (WGS) entry which is preliminary data.</text>
</comment>
<evidence type="ECO:0008006" key="9">
    <source>
        <dbReference type="Google" id="ProtNLM"/>
    </source>
</evidence>
<evidence type="ECO:0000256" key="5">
    <source>
        <dbReference type="RuleBase" id="RU003512"/>
    </source>
</evidence>
<comment type="subcellular location">
    <subcellularLocation>
        <location evidence="1">Cell envelope</location>
    </subcellularLocation>
</comment>
<keyword evidence="8" id="KW-1185">Reference proteome</keyword>
<reference evidence="7 8" key="1">
    <citation type="journal article" date="2017" name="Elife">
        <title>Extensive horizontal gene transfer in cheese-associated bacteria.</title>
        <authorList>
            <person name="Bonham K.S."/>
            <person name="Wolfe B.E."/>
            <person name="Dutton R.J."/>
        </authorList>
    </citation>
    <scope>NUCLEOTIDE SEQUENCE [LARGE SCALE GENOMIC DNA]</scope>
    <source>
        <strain evidence="7 8">341_9</strain>
    </source>
</reference>
<dbReference type="Proteomes" id="UP000218598">
    <property type="component" value="Unassembled WGS sequence"/>
</dbReference>
<dbReference type="PRINTS" id="PR00690">
    <property type="entry name" value="ADHESNFAMILY"/>
</dbReference>
<feature type="transmembrane region" description="Helical" evidence="6">
    <location>
        <begin position="51"/>
        <end position="68"/>
    </location>
</feature>
<protein>
    <recommendedName>
        <fullName evidence="9">Zinc ABC transporter substrate-binding protein</fullName>
    </recommendedName>
</protein>
<organism evidence="7 8">
    <name type="scientific">Brachybacterium alimentarium</name>
    <dbReference type="NCBI Taxonomy" id="47845"/>
    <lineage>
        <taxon>Bacteria</taxon>
        <taxon>Bacillati</taxon>
        <taxon>Actinomycetota</taxon>
        <taxon>Actinomycetes</taxon>
        <taxon>Micrococcales</taxon>
        <taxon>Dermabacteraceae</taxon>
        <taxon>Brachybacterium</taxon>
    </lineage>
</organism>